<accession>A6JRJ5</accession>
<gene>
    <name evidence="1" type="ORF">rCG_53402</name>
</gene>
<protein>
    <submittedName>
        <fullName evidence="1">RCG53402, isoform CRA_b</fullName>
    </submittedName>
</protein>
<evidence type="ECO:0000313" key="2">
    <source>
        <dbReference type="Proteomes" id="UP000234681"/>
    </source>
</evidence>
<evidence type="ECO:0000313" key="1">
    <source>
        <dbReference type="EMBL" id="EDL97788.1"/>
    </source>
</evidence>
<dbReference type="EMBL" id="CH473998">
    <property type="protein sequence ID" value="EDL97788.1"/>
    <property type="molecule type" value="Genomic_DNA"/>
</dbReference>
<dbReference type="AlphaFoldDB" id="A6JRJ5"/>
<proteinExistence type="predicted"/>
<sequence>MAMTSVKTETIAGIHSWTRCRHRQISGSSTPVASSASHLQLCKNHRRGDRKTVRAKHKEFGCETVFPRNVCINEI</sequence>
<reference evidence="2" key="1">
    <citation type="submission" date="2005-09" db="EMBL/GenBank/DDBJ databases">
        <authorList>
            <person name="Mural R.J."/>
            <person name="Li P.W."/>
            <person name="Adams M.D."/>
            <person name="Amanatides P.G."/>
            <person name="Baden-Tillson H."/>
            <person name="Barnstead M."/>
            <person name="Chin S.H."/>
            <person name="Dew I."/>
            <person name="Evans C.A."/>
            <person name="Ferriera S."/>
            <person name="Flanigan M."/>
            <person name="Fosler C."/>
            <person name="Glodek A."/>
            <person name="Gu Z."/>
            <person name="Holt R.A."/>
            <person name="Jennings D."/>
            <person name="Kraft C.L."/>
            <person name="Lu F."/>
            <person name="Nguyen T."/>
            <person name="Nusskern D.R."/>
            <person name="Pfannkoch C.M."/>
            <person name="Sitter C."/>
            <person name="Sutton G.G."/>
            <person name="Venter J.C."/>
            <person name="Wang Z."/>
            <person name="Woodage T."/>
            <person name="Zheng X.H."/>
            <person name="Zhong F."/>
        </authorList>
    </citation>
    <scope>NUCLEOTIDE SEQUENCE [LARGE SCALE GENOMIC DNA]</scope>
    <source>
        <strain>BN</strain>
        <strain evidence="2">Sprague-Dawley</strain>
    </source>
</reference>
<organism evidence="1 2">
    <name type="scientific">Rattus norvegicus</name>
    <name type="common">Rat</name>
    <dbReference type="NCBI Taxonomy" id="10116"/>
    <lineage>
        <taxon>Eukaryota</taxon>
        <taxon>Metazoa</taxon>
        <taxon>Chordata</taxon>
        <taxon>Craniata</taxon>
        <taxon>Vertebrata</taxon>
        <taxon>Euteleostomi</taxon>
        <taxon>Mammalia</taxon>
        <taxon>Eutheria</taxon>
        <taxon>Euarchontoglires</taxon>
        <taxon>Glires</taxon>
        <taxon>Rodentia</taxon>
        <taxon>Myomorpha</taxon>
        <taxon>Muroidea</taxon>
        <taxon>Muridae</taxon>
        <taxon>Murinae</taxon>
        <taxon>Rattus</taxon>
    </lineage>
</organism>
<name>A6JRJ5_RAT</name>
<dbReference type="Proteomes" id="UP000234681">
    <property type="component" value="Chromosome 5"/>
</dbReference>